<dbReference type="InterPro" id="IPR032675">
    <property type="entry name" value="LRR_dom_sf"/>
</dbReference>
<evidence type="ECO:0000313" key="2">
    <source>
        <dbReference type="Proteomes" id="UP000807353"/>
    </source>
</evidence>
<evidence type="ECO:0008006" key="3">
    <source>
        <dbReference type="Google" id="ProtNLM"/>
    </source>
</evidence>
<organism evidence="1 2">
    <name type="scientific">Collybia nuda</name>
    <dbReference type="NCBI Taxonomy" id="64659"/>
    <lineage>
        <taxon>Eukaryota</taxon>
        <taxon>Fungi</taxon>
        <taxon>Dikarya</taxon>
        <taxon>Basidiomycota</taxon>
        <taxon>Agaricomycotina</taxon>
        <taxon>Agaricomycetes</taxon>
        <taxon>Agaricomycetidae</taxon>
        <taxon>Agaricales</taxon>
        <taxon>Tricholomatineae</taxon>
        <taxon>Clitocybaceae</taxon>
        <taxon>Collybia</taxon>
    </lineage>
</organism>
<dbReference type="Gene3D" id="3.80.10.10">
    <property type="entry name" value="Ribonuclease Inhibitor"/>
    <property type="match status" value="1"/>
</dbReference>
<name>A0A9P5XXW6_9AGAR</name>
<gene>
    <name evidence="1" type="ORF">BDZ94DRAFT_1325388</name>
</gene>
<reference evidence="1" key="1">
    <citation type="submission" date="2020-11" db="EMBL/GenBank/DDBJ databases">
        <authorList>
            <consortium name="DOE Joint Genome Institute"/>
            <person name="Ahrendt S."/>
            <person name="Riley R."/>
            <person name="Andreopoulos W."/>
            <person name="Labutti K."/>
            <person name="Pangilinan J."/>
            <person name="Ruiz-Duenas F.J."/>
            <person name="Barrasa J.M."/>
            <person name="Sanchez-Garcia M."/>
            <person name="Camarero S."/>
            <person name="Miyauchi S."/>
            <person name="Serrano A."/>
            <person name="Linde D."/>
            <person name="Babiker R."/>
            <person name="Drula E."/>
            <person name="Ayuso-Fernandez I."/>
            <person name="Pacheco R."/>
            <person name="Padilla G."/>
            <person name="Ferreira P."/>
            <person name="Barriuso J."/>
            <person name="Kellner H."/>
            <person name="Castanera R."/>
            <person name="Alfaro M."/>
            <person name="Ramirez L."/>
            <person name="Pisabarro A.G."/>
            <person name="Kuo A."/>
            <person name="Tritt A."/>
            <person name="Lipzen A."/>
            <person name="He G."/>
            <person name="Yan M."/>
            <person name="Ng V."/>
            <person name="Cullen D."/>
            <person name="Martin F."/>
            <person name="Rosso M.-N."/>
            <person name="Henrissat B."/>
            <person name="Hibbett D."/>
            <person name="Martinez A.T."/>
            <person name="Grigoriev I.V."/>
        </authorList>
    </citation>
    <scope>NUCLEOTIDE SEQUENCE</scope>
    <source>
        <strain evidence="1">CBS 247.69</strain>
    </source>
</reference>
<comment type="caution">
    <text evidence="1">The sequence shown here is derived from an EMBL/GenBank/DDBJ whole genome shotgun (WGS) entry which is preliminary data.</text>
</comment>
<accession>A0A9P5XXW6</accession>
<evidence type="ECO:0000313" key="1">
    <source>
        <dbReference type="EMBL" id="KAF9458607.1"/>
    </source>
</evidence>
<dbReference type="Proteomes" id="UP000807353">
    <property type="component" value="Unassembled WGS sequence"/>
</dbReference>
<proteinExistence type="predicted"/>
<sequence>MKHPKDDGKHTIAKYEPYKANTNADLASRFPAELIAQVINLALPTPPPLPPPKGKDDPRLCLTQICQTWRNVAFSIHTLWNVCLDRVPTPGTIDLITSWLDQSSSTQLCLWGTEDLESPGEGDEHAEIKEYITGTLLAKHSSRVRELFMFPFVRHRLGALQLDVLTTLSLDCSPGDYPGDLVVASFLRRVGLRDIFPPRDVRFLDNIPKIPWEQLEVLSFEGYLNLALLYEILLRCTSLKSLHINRISWDSTGVPQTAVLDLPHLEELYVDIYKASIFHRLSMFNTPKLTSLTTNHPPDTPEILNGFISFLRGMKATLRRLELMFTMGNDINTPIETLMCAIPFITHLSAKGQHIPPAIIGQIGKGELLPLVEVLHVGPDNGGFWRPTLDLLIPDERQRTSRLREIHIYSSAISYDHLPRLGELRDYEINVYIDHPEYPTRMEKDPEWILRAGGDK</sequence>
<dbReference type="AlphaFoldDB" id="A0A9P5XXW6"/>
<dbReference type="EMBL" id="MU150335">
    <property type="protein sequence ID" value="KAF9458607.1"/>
    <property type="molecule type" value="Genomic_DNA"/>
</dbReference>
<keyword evidence="2" id="KW-1185">Reference proteome</keyword>
<protein>
    <recommendedName>
        <fullName evidence="3">F-box domain-containing protein</fullName>
    </recommendedName>
</protein>
<dbReference type="SUPFAM" id="SSF52047">
    <property type="entry name" value="RNI-like"/>
    <property type="match status" value="1"/>
</dbReference>